<evidence type="ECO:0000256" key="4">
    <source>
        <dbReference type="ARBA" id="ARBA00022833"/>
    </source>
</evidence>
<dbReference type="PANTHER" id="PTHR15835">
    <property type="entry name" value="NUCLEAR-INTERACTING PARTNER OF ALK"/>
    <property type="match status" value="1"/>
</dbReference>
<dbReference type="GO" id="GO:0008270">
    <property type="term" value="F:zinc ion binding"/>
    <property type="evidence" value="ECO:0007669"/>
    <property type="project" value="UniProtKB-KW"/>
</dbReference>
<dbReference type="InterPro" id="IPR013909">
    <property type="entry name" value="NuBaID_C"/>
</dbReference>
<dbReference type="AlphaFoldDB" id="A0A8T0IPF7"/>
<keyword evidence="3" id="KW-0863">Zinc-finger</keyword>
<evidence type="ECO:0000313" key="9">
    <source>
        <dbReference type="EMBL" id="KAG0584879.1"/>
    </source>
</evidence>
<dbReference type="Proteomes" id="UP000822688">
    <property type="component" value="Chromosome 3"/>
</dbReference>
<feature type="region of interest" description="Disordered" evidence="6">
    <location>
        <begin position="14"/>
        <end position="46"/>
    </location>
</feature>
<reference evidence="9" key="1">
    <citation type="submission" date="2020-06" db="EMBL/GenBank/DDBJ databases">
        <title>WGS assembly of Ceratodon purpureus strain R40.</title>
        <authorList>
            <person name="Carey S.B."/>
            <person name="Jenkins J."/>
            <person name="Shu S."/>
            <person name="Lovell J.T."/>
            <person name="Sreedasyam A."/>
            <person name="Maumus F."/>
            <person name="Tiley G.P."/>
            <person name="Fernandez-Pozo N."/>
            <person name="Barry K."/>
            <person name="Chen C."/>
            <person name="Wang M."/>
            <person name="Lipzen A."/>
            <person name="Daum C."/>
            <person name="Saski C.A."/>
            <person name="Payton A.C."/>
            <person name="Mcbreen J.C."/>
            <person name="Conrad R.E."/>
            <person name="Kollar L.M."/>
            <person name="Olsson S."/>
            <person name="Huttunen S."/>
            <person name="Landis J.B."/>
            <person name="Wickett N.J."/>
            <person name="Johnson M.G."/>
            <person name="Rensing S.A."/>
            <person name="Grimwood J."/>
            <person name="Schmutz J."/>
            <person name="Mcdaniel S.F."/>
        </authorList>
    </citation>
    <scope>NUCLEOTIDE SEQUENCE</scope>
    <source>
        <strain evidence="9">R40</strain>
    </source>
</reference>
<dbReference type="Pfam" id="PF07967">
    <property type="entry name" value="zf-C3HC"/>
    <property type="match status" value="1"/>
</dbReference>
<feature type="compositionally biased region" description="Low complexity" evidence="6">
    <location>
        <begin position="20"/>
        <end position="35"/>
    </location>
</feature>
<feature type="region of interest" description="Disordered" evidence="6">
    <location>
        <begin position="469"/>
        <end position="500"/>
    </location>
</feature>
<comment type="caution">
    <text evidence="9">The sequence shown here is derived from an EMBL/GenBank/DDBJ whole genome shotgun (WGS) entry which is preliminary data.</text>
</comment>
<gene>
    <name evidence="9" type="ORF">KC19_3G242000</name>
</gene>
<sequence>MEFTEVSEKRFERAMERLFSGSPTPASSSAGGPSPAKKKKEDQQNTSGLPLQIAGVVEPLLPSHGCRPWDRGDLLRRLATFKSISWFGKPQVAGPVACARRGWVNVDIDLLACETCGSRLSFPIPPSWPRDQVERAALTFAEQLDNAHKGLCTWKNNSCAETLAFFPPTSVADLRGAYNDRCETLLQLSALPVISETAKQQMKVSRGPQVDRLLSEPSPSDPEFLFENGVSSSSSRNGSLTMDKGFYQAQRMIAVCGWEPRLLPYSVDREDRSRPESSEHTGTSHGPGPSVTLHIKGDLQAGVTQSQIQPHVDVSDPASAVLDCNLCGASVGLWNFATVSRPAPLLDSGLKEILSPNKNHLESGGVTLVTDGVVADPDLTTTGAPDAPCSKAPEAPPVSPPKGVLDLRLTIAGGPRPTRLSAPVSVPPSFGTSHLLHTEVQPKKGDVANYDRSLPADNVEGILVHDKEQAEGGMFSRNSKRKRGEGSQWPGPMKQPVRDLPHASSVNAIDSSYLQKQENSMESVDNLPPDSDGQCANTAEYHGNGSKSLVQAEHNIFDDYDNGAVKSKSGGRVSVGGSSEAEINGVGTHLERAESVAEFGNVAELMDEFVLGRGLMDDFIPEEAEKVKDEHGGPLQAMLGISQTFINDSLSAGLDERHQGNGTQRETDDDAIAESTFDTTNAVIQGHDVDATLQVKEVTDRHISEESPVQRNEEAQSHPFFPPGLPLEDVRKLETQSGEFDPIRQHRHFCPWINGHVASATSGTSTGTLCGWQILLDALQHQHGVPGHVESELAASKHKDDALLSVRKFLGCVSSNLPPRT</sequence>
<dbReference type="GO" id="GO:0005634">
    <property type="term" value="C:nucleus"/>
    <property type="evidence" value="ECO:0007669"/>
    <property type="project" value="UniProtKB-SubCell"/>
</dbReference>
<evidence type="ECO:0000259" key="8">
    <source>
        <dbReference type="Pfam" id="PF08600"/>
    </source>
</evidence>
<dbReference type="Pfam" id="PF08600">
    <property type="entry name" value="NuBaID_C"/>
    <property type="match status" value="1"/>
</dbReference>
<evidence type="ECO:0000256" key="5">
    <source>
        <dbReference type="ARBA" id="ARBA00023242"/>
    </source>
</evidence>
<keyword evidence="10" id="KW-1185">Reference proteome</keyword>
<feature type="region of interest" description="Disordered" evidence="6">
    <location>
        <begin position="202"/>
        <end position="237"/>
    </location>
</feature>
<keyword evidence="4" id="KW-0862">Zinc</keyword>
<evidence type="ECO:0000256" key="1">
    <source>
        <dbReference type="ARBA" id="ARBA00004123"/>
    </source>
</evidence>
<feature type="region of interest" description="Disordered" evidence="6">
    <location>
        <begin position="267"/>
        <end position="290"/>
    </location>
</feature>
<evidence type="ECO:0000313" key="10">
    <source>
        <dbReference type="Proteomes" id="UP000822688"/>
    </source>
</evidence>
<comment type="subcellular location">
    <subcellularLocation>
        <location evidence="1">Nucleus</location>
    </subcellularLocation>
</comment>
<keyword evidence="2" id="KW-0479">Metal-binding</keyword>
<feature type="region of interest" description="Disordered" evidence="6">
    <location>
        <begin position="699"/>
        <end position="724"/>
    </location>
</feature>
<dbReference type="EMBL" id="CM026423">
    <property type="protein sequence ID" value="KAG0584879.1"/>
    <property type="molecule type" value="Genomic_DNA"/>
</dbReference>
<evidence type="ECO:0000259" key="7">
    <source>
        <dbReference type="Pfam" id="PF07967"/>
    </source>
</evidence>
<keyword evidence="5" id="KW-0539">Nucleus</keyword>
<proteinExistence type="predicted"/>
<evidence type="ECO:0000256" key="3">
    <source>
        <dbReference type="ARBA" id="ARBA00022771"/>
    </source>
</evidence>
<dbReference type="InterPro" id="IPR012935">
    <property type="entry name" value="NuBaID_N"/>
</dbReference>
<protein>
    <recommendedName>
        <fullName evidence="11">C3HC-type domain-containing protein</fullName>
    </recommendedName>
</protein>
<feature type="domain" description="C3HC-type" evidence="7">
    <location>
        <begin position="68"/>
        <end position="193"/>
    </location>
</feature>
<evidence type="ECO:0000256" key="2">
    <source>
        <dbReference type="ARBA" id="ARBA00022723"/>
    </source>
</evidence>
<evidence type="ECO:0008006" key="11">
    <source>
        <dbReference type="Google" id="ProtNLM"/>
    </source>
</evidence>
<feature type="region of interest" description="Disordered" evidence="6">
    <location>
        <begin position="378"/>
        <end position="402"/>
    </location>
</feature>
<evidence type="ECO:0000256" key="6">
    <source>
        <dbReference type="SAM" id="MobiDB-lite"/>
    </source>
</evidence>
<accession>A0A8T0IPF7</accession>
<dbReference type="PANTHER" id="PTHR15835:SF6">
    <property type="entry name" value="ZINC FINGER C3HC-TYPE PROTEIN 1"/>
    <property type="match status" value="1"/>
</dbReference>
<name>A0A8T0IPF7_CERPU</name>
<organism evidence="9 10">
    <name type="scientific">Ceratodon purpureus</name>
    <name type="common">Fire moss</name>
    <name type="synonym">Dicranum purpureum</name>
    <dbReference type="NCBI Taxonomy" id="3225"/>
    <lineage>
        <taxon>Eukaryota</taxon>
        <taxon>Viridiplantae</taxon>
        <taxon>Streptophyta</taxon>
        <taxon>Embryophyta</taxon>
        <taxon>Bryophyta</taxon>
        <taxon>Bryophytina</taxon>
        <taxon>Bryopsida</taxon>
        <taxon>Dicranidae</taxon>
        <taxon>Pseudoditrichales</taxon>
        <taxon>Ditrichaceae</taxon>
        <taxon>Ceratodon</taxon>
    </lineage>
</organism>
<feature type="domain" description="NuBaID C-terminal" evidence="8">
    <location>
        <begin position="735"/>
        <end position="783"/>
    </location>
</feature>
<feature type="compositionally biased region" description="Basic and acidic residues" evidence="6">
    <location>
        <begin position="267"/>
        <end position="279"/>
    </location>
</feature>